<feature type="compositionally biased region" description="Polar residues" evidence="1">
    <location>
        <begin position="551"/>
        <end position="563"/>
    </location>
</feature>
<feature type="compositionally biased region" description="Low complexity" evidence="1">
    <location>
        <begin position="189"/>
        <end position="199"/>
    </location>
</feature>
<organism evidence="2 3">
    <name type="scientific">Pristionchus fissidentatus</name>
    <dbReference type="NCBI Taxonomy" id="1538716"/>
    <lineage>
        <taxon>Eukaryota</taxon>
        <taxon>Metazoa</taxon>
        <taxon>Ecdysozoa</taxon>
        <taxon>Nematoda</taxon>
        <taxon>Chromadorea</taxon>
        <taxon>Rhabditida</taxon>
        <taxon>Rhabditina</taxon>
        <taxon>Diplogasteromorpha</taxon>
        <taxon>Diplogasteroidea</taxon>
        <taxon>Neodiplogasteridae</taxon>
        <taxon>Pristionchus</taxon>
    </lineage>
</organism>
<feature type="compositionally biased region" description="Basic and acidic residues" evidence="1">
    <location>
        <begin position="498"/>
        <end position="518"/>
    </location>
</feature>
<feature type="region of interest" description="Disordered" evidence="1">
    <location>
        <begin position="498"/>
        <end position="563"/>
    </location>
</feature>
<comment type="caution">
    <text evidence="2">The sequence shown here is derived from an EMBL/GenBank/DDBJ whole genome shotgun (WGS) entry which is preliminary data.</text>
</comment>
<accession>A0AAV5WX20</accession>
<dbReference type="EMBL" id="BTSY01000007">
    <property type="protein sequence ID" value="GMT35567.1"/>
    <property type="molecule type" value="Genomic_DNA"/>
</dbReference>
<reference evidence="2" key="1">
    <citation type="submission" date="2023-10" db="EMBL/GenBank/DDBJ databases">
        <title>Genome assembly of Pristionchus species.</title>
        <authorList>
            <person name="Yoshida K."/>
            <person name="Sommer R.J."/>
        </authorList>
    </citation>
    <scope>NUCLEOTIDE SEQUENCE</scope>
    <source>
        <strain evidence="2">RS5133</strain>
    </source>
</reference>
<sequence>MNELEQLRTRASRWTLADDSKLITVLSSLVESMIDRGRSLDASLSSTSSAVSRLHSQLDTAESAIGLYSGTHFIEQRVLDDDYRPRKPTVQEPPLTLQQRQSIIVGELRQAVNDGLNVIETCFRPLGDEDDPLRQYEPVDRYNRSIPPLIGSAAFHAMGKKKEEPTREVTITIDRPSNVGEVRYYDISASVPSPSSSSSQFIGISAYPPSSSAPPPPPPMPSKLSPTPSTGQSALQAEITSVLDRARGEFRVPHDKGPEDVDAGLTPPLPPRSVHPTQAPLAPILPPRGSVQHATPPELPPKIADKPSTSSSVLLPAEPKKKSIFDFDSDDDDFAAVLSRPSGTKTAASSSTLSSSMRSNESDTKSSKSQEEKKENDAKPAPPSLVSELAAAAASKRAQQLAAASAARPPSRPPRSSDGTKKVESTPISSSMPPPLATSTPAVKKEEKKEEEIKTAPKKQPIQLQAPWAPKKSIFDDEDSDFDELFKPAAKKTINVVKNEEKKEEMKREEPKKIEEAPKPVPVTSKPPEKPRRKNIFDDDSDFEDLFKPKVTQSQKFPQKTAL</sequence>
<dbReference type="AlphaFoldDB" id="A0AAV5WX20"/>
<feature type="compositionally biased region" description="Low complexity" evidence="1">
    <location>
        <begin position="349"/>
        <end position="359"/>
    </location>
</feature>
<feature type="compositionally biased region" description="Low complexity" evidence="1">
    <location>
        <begin position="384"/>
        <end position="417"/>
    </location>
</feature>
<evidence type="ECO:0000313" key="3">
    <source>
        <dbReference type="Proteomes" id="UP001432322"/>
    </source>
</evidence>
<name>A0AAV5WX20_9BILA</name>
<feature type="region of interest" description="Disordered" evidence="1">
    <location>
        <begin position="189"/>
        <end position="318"/>
    </location>
</feature>
<feature type="compositionally biased region" description="Basic and acidic residues" evidence="1">
    <location>
        <begin position="360"/>
        <end position="378"/>
    </location>
</feature>
<evidence type="ECO:0000256" key="1">
    <source>
        <dbReference type="SAM" id="MobiDB-lite"/>
    </source>
</evidence>
<feature type="compositionally biased region" description="Basic and acidic residues" evidence="1">
    <location>
        <begin position="443"/>
        <end position="455"/>
    </location>
</feature>
<protein>
    <recommendedName>
        <fullName evidence="4">WASH1 WAHD domain-containing protein</fullName>
    </recommendedName>
</protein>
<proteinExistence type="predicted"/>
<keyword evidence="3" id="KW-1185">Reference proteome</keyword>
<feature type="compositionally biased region" description="Polar residues" evidence="1">
    <location>
        <begin position="230"/>
        <end position="239"/>
    </location>
</feature>
<feature type="compositionally biased region" description="Polar residues" evidence="1">
    <location>
        <begin position="426"/>
        <end position="441"/>
    </location>
</feature>
<evidence type="ECO:0008006" key="4">
    <source>
        <dbReference type="Google" id="ProtNLM"/>
    </source>
</evidence>
<feature type="compositionally biased region" description="Basic and acidic residues" evidence="1">
    <location>
        <begin position="244"/>
        <end position="259"/>
    </location>
</feature>
<gene>
    <name evidence="2" type="ORF">PFISCL1PPCAC_26864</name>
</gene>
<evidence type="ECO:0000313" key="2">
    <source>
        <dbReference type="EMBL" id="GMT35567.1"/>
    </source>
</evidence>
<feature type="region of interest" description="Disordered" evidence="1">
    <location>
        <begin position="333"/>
        <end position="475"/>
    </location>
</feature>
<dbReference type="Proteomes" id="UP001432322">
    <property type="component" value="Unassembled WGS sequence"/>
</dbReference>
<feature type="compositionally biased region" description="Pro residues" evidence="1">
    <location>
        <begin position="211"/>
        <end position="221"/>
    </location>
</feature>